<evidence type="ECO:0000313" key="4">
    <source>
        <dbReference type="EMBL" id="MBN9644106.1"/>
    </source>
</evidence>
<comment type="caution">
    <text evidence="4">The sequence shown here is derived from an EMBL/GenBank/DDBJ whole genome shotgun (WGS) entry which is preliminary data.</text>
</comment>
<keyword evidence="5" id="KW-1185">Reference proteome</keyword>
<keyword evidence="2" id="KW-0812">Transmembrane</keyword>
<feature type="transmembrane region" description="Helical" evidence="2">
    <location>
        <begin position="490"/>
        <end position="511"/>
    </location>
</feature>
<dbReference type="EMBL" id="JAFLEQ010000008">
    <property type="protein sequence ID" value="MBN9644106.1"/>
    <property type="molecule type" value="Genomic_DNA"/>
</dbReference>
<dbReference type="InterPro" id="IPR013783">
    <property type="entry name" value="Ig-like_fold"/>
</dbReference>
<dbReference type="Proteomes" id="UP000664332">
    <property type="component" value="Unassembled WGS sequence"/>
</dbReference>
<keyword evidence="3" id="KW-0732">Signal</keyword>
<evidence type="ECO:0000256" key="1">
    <source>
        <dbReference type="SAM" id="MobiDB-lite"/>
    </source>
</evidence>
<evidence type="ECO:0000313" key="5">
    <source>
        <dbReference type="Proteomes" id="UP000664332"/>
    </source>
</evidence>
<feature type="region of interest" description="Disordered" evidence="1">
    <location>
        <begin position="441"/>
        <end position="479"/>
    </location>
</feature>
<reference evidence="4" key="1">
    <citation type="submission" date="2021-03" db="EMBL/GenBank/DDBJ databases">
        <authorList>
            <person name="Sun Q."/>
        </authorList>
    </citation>
    <scope>NUCLEOTIDE SEQUENCE</scope>
    <source>
        <strain evidence="4">CCM 8862</strain>
    </source>
</reference>
<keyword evidence="2" id="KW-1133">Transmembrane helix</keyword>
<protein>
    <recommendedName>
        <fullName evidence="6">Ig-like domain repeat protein</fullName>
    </recommendedName>
</protein>
<evidence type="ECO:0000256" key="3">
    <source>
        <dbReference type="SAM" id="SignalP"/>
    </source>
</evidence>
<gene>
    <name evidence="4" type="ORF">JZY06_05660</name>
</gene>
<evidence type="ECO:0008006" key="6">
    <source>
        <dbReference type="Google" id="ProtNLM"/>
    </source>
</evidence>
<dbReference type="RefSeq" id="WP_207119025.1">
    <property type="nucleotide sequence ID" value="NZ_JAFLEQ010000008.1"/>
</dbReference>
<name>A0A939IVC9_9CORY</name>
<feature type="compositionally biased region" description="Low complexity" evidence="1">
    <location>
        <begin position="449"/>
        <end position="461"/>
    </location>
</feature>
<evidence type="ECO:0000256" key="2">
    <source>
        <dbReference type="SAM" id="Phobius"/>
    </source>
</evidence>
<proteinExistence type="predicted"/>
<feature type="chain" id="PRO_5037136822" description="Ig-like domain repeat protein" evidence="3">
    <location>
        <begin position="27"/>
        <end position="522"/>
    </location>
</feature>
<accession>A0A939IVC9</accession>
<keyword evidence="2" id="KW-0472">Membrane</keyword>
<feature type="signal peptide" evidence="3">
    <location>
        <begin position="1"/>
        <end position="26"/>
    </location>
</feature>
<feature type="region of interest" description="Disordered" evidence="1">
    <location>
        <begin position="151"/>
        <end position="173"/>
    </location>
</feature>
<dbReference type="GO" id="GO:0005975">
    <property type="term" value="P:carbohydrate metabolic process"/>
    <property type="evidence" value="ECO:0007669"/>
    <property type="project" value="UniProtKB-ARBA"/>
</dbReference>
<dbReference type="AlphaFoldDB" id="A0A939IVC9"/>
<sequence>MRARETFALALPVAMAAVMAAPAAAAAESTTVTFNQTCHGVPEKLVPPTDNTGQEVIVRTTSSTSQVAVGETVDVSVVFVPHGAPLQQLPLGAEIVNQYRIKTDLDLPDGFEITGTATSGPTNISGVDVFTVNEAGEKDPEGRILRMASPANATIGNSPNSSLNQPAPGSTPVSGDTITWQMPALNFTMKATTPGTYSLAARNRGGADAPGINPRAYITFLTETQVPVIGPVWAGTYCTPRINSGTPFADSARNLFTWTVIGEEKQPSLEIAPVTATAGETTTVRATVTPPTAEGEITFTYHGQTQSVPVTDGQAEAEMIFDSAGDKKITATFTAADTTASPVTTTSTVTVRGRGSQITLSAPATTRAGDTLTATATIEGAEGVVLFTLGDGKPVSVALAEGKARAEIPVGDDTGELELTAEFTPATQSPLTAAEATTTIKVTPGDNKQTTTTQTTTGDTTSPLVANPDPGAGAPLPAETAARRSHSSLGWLWIVAALLLLIAIIVAVFAVKKNNIPGPDAQ</sequence>
<dbReference type="Gene3D" id="2.60.40.10">
    <property type="entry name" value="Immunoglobulins"/>
    <property type="match status" value="1"/>
</dbReference>
<organism evidence="4 5">
    <name type="scientific">Corynebacterium mendelii</name>
    <dbReference type="NCBI Taxonomy" id="2765362"/>
    <lineage>
        <taxon>Bacteria</taxon>
        <taxon>Bacillati</taxon>
        <taxon>Actinomycetota</taxon>
        <taxon>Actinomycetes</taxon>
        <taxon>Mycobacteriales</taxon>
        <taxon>Corynebacteriaceae</taxon>
        <taxon>Corynebacterium</taxon>
    </lineage>
</organism>